<feature type="transmembrane region" description="Helical" evidence="1">
    <location>
        <begin position="99"/>
        <end position="120"/>
    </location>
</feature>
<gene>
    <name evidence="3" type="ORF">A2946_00655</name>
</gene>
<comment type="caution">
    <text evidence="3">The sequence shown here is derived from an EMBL/GenBank/DDBJ whole genome shotgun (WGS) entry which is preliminary data.</text>
</comment>
<dbReference type="Proteomes" id="UP000178348">
    <property type="component" value="Unassembled WGS sequence"/>
</dbReference>
<dbReference type="Pfam" id="PF18920">
    <property type="entry name" value="DUF5671"/>
    <property type="match status" value="1"/>
</dbReference>
<name>A0A1G2CIL0_9BACT</name>
<keyword evidence="1" id="KW-0812">Transmembrane</keyword>
<feature type="transmembrane region" description="Helical" evidence="1">
    <location>
        <begin position="132"/>
        <end position="151"/>
    </location>
</feature>
<proteinExistence type="predicted"/>
<sequence>MEATLSSQSVKSSPRDVFMYLFATIALYFSVWSVIQLLLQYISVLFPDPLNPYFDPGSTVRWSMALLVIIFPAYCWVSRFLRRDLLAHPEKSEIRARKWLLYLTLFLAALLIIGDLVALIYSFLEGEITTRFFLKIIAILIVAAAVFWYYLRDLRTNASSSDARMTLFARLAIAAVALIVVGGFFVVGSPFRQRLVRFDSQKASDLQNIQWQIVSFWQKKEVLPQKIEDLRDDISGYIPPRDPQSGEAYDYQPTDALAFRLCANFNTSSNESSANEMSQVKLPVPVGGGGTSENWRHGEGRVCFERTIDPALYPLEKTLLKR</sequence>
<evidence type="ECO:0000313" key="3">
    <source>
        <dbReference type="EMBL" id="OGZ01246.1"/>
    </source>
</evidence>
<evidence type="ECO:0000313" key="4">
    <source>
        <dbReference type="Proteomes" id="UP000178348"/>
    </source>
</evidence>
<dbReference type="EMBL" id="MHLB01000045">
    <property type="protein sequence ID" value="OGZ01246.1"/>
    <property type="molecule type" value="Genomic_DNA"/>
</dbReference>
<feature type="domain" description="DUF5671" evidence="2">
    <location>
        <begin position="16"/>
        <end position="135"/>
    </location>
</feature>
<dbReference type="InterPro" id="IPR043728">
    <property type="entry name" value="DUF5671"/>
</dbReference>
<feature type="transmembrane region" description="Helical" evidence="1">
    <location>
        <begin position="59"/>
        <end position="78"/>
    </location>
</feature>
<feature type="transmembrane region" description="Helical" evidence="1">
    <location>
        <begin position="171"/>
        <end position="191"/>
    </location>
</feature>
<keyword evidence="1" id="KW-0472">Membrane</keyword>
<feature type="transmembrane region" description="Helical" evidence="1">
    <location>
        <begin position="17"/>
        <end position="39"/>
    </location>
</feature>
<evidence type="ECO:0000259" key="2">
    <source>
        <dbReference type="Pfam" id="PF18920"/>
    </source>
</evidence>
<keyword evidence="1" id="KW-1133">Transmembrane helix</keyword>
<protein>
    <recommendedName>
        <fullName evidence="2">DUF5671 domain-containing protein</fullName>
    </recommendedName>
</protein>
<accession>A0A1G2CIL0</accession>
<reference evidence="3 4" key="1">
    <citation type="journal article" date="2016" name="Nat. Commun.">
        <title>Thousands of microbial genomes shed light on interconnected biogeochemical processes in an aquifer system.</title>
        <authorList>
            <person name="Anantharaman K."/>
            <person name="Brown C.T."/>
            <person name="Hug L.A."/>
            <person name="Sharon I."/>
            <person name="Castelle C.J."/>
            <person name="Probst A.J."/>
            <person name="Thomas B.C."/>
            <person name="Singh A."/>
            <person name="Wilkins M.J."/>
            <person name="Karaoz U."/>
            <person name="Brodie E.L."/>
            <person name="Williams K.H."/>
            <person name="Hubbard S.S."/>
            <person name="Banfield J.F."/>
        </authorList>
    </citation>
    <scope>NUCLEOTIDE SEQUENCE [LARGE SCALE GENOMIC DNA]</scope>
</reference>
<evidence type="ECO:0000256" key="1">
    <source>
        <dbReference type="SAM" id="Phobius"/>
    </source>
</evidence>
<organism evidence="3 4">
    <name type="scientific">Candidatus Liptonbacteria bacterium RIFCSPLOWO2_01_FULL_53_13</name>
    <dbReference type="NCBI Taxonomy" id="1798651"/>
    <lineage>
        <taxon>Bacteria</taxon>
        <taxon>Candidatus Liptoniibacteriota</taxon>
    </lineage>
</organism>
<dbReference type="AlphaFoldDB" id="A0A1G2CIL0"/>